<keyword evidence="6" id="KW-0267">Excision nuclease</keyword>
<dbReference type="FunFam" id="3.30.420.10:FF:000045">
    <property type="entry name" value="3'-5' exonuclease DinG"/>
    <property type="match status" value="1"/>
</dbReference>
<accession>A0A7W4D8J2</accession>
<dbReference type="CDD" id="cd10434">
    <property type="entry name" value="GIY-YIG_UvrC_Cho"/>
    <property type="match status" value="1"/>
</dbReference>
<keyword evidence="16" id="KW-1185">Reference proteome</keyword>
<dbReference type="SMART" id="SM00465">
    <property type="entry name" value="GIYc"/>
    <property type="match status" value="1"/>
</dbReference>
<evidence type="ECO:0000256" key="13">
    <source>
        <dbReference type="ARBA" id="ARBA00042732"/>
    </source>
</evidence>
<keyword evidence="4" id="KW-0378">Hydrolase</keyword>
<evidence type="ECO:0000256" key="8">
    <source>
        <dbReference type="ARBA" id="ARBA00023236"/>
    </source>
</evidence>
<evidence type="ECO:0000259" key="14">
    <source>
        <dbReference type="PROSITE" id="PS50164"/>
    </source>
</evidence>
<proteinExistence type="predicted"/>
<dbReference type="PANTHER" id="PTHR30562">
    <property type="entry name" value="UVRC/OXIDOREDUCTASE"/>
    <property type="match status" value="1"/>
</dbReference>
<dbReference type="CDD" id="cd06127">
    <property type="entry name" value="DEDDh"/>
    <property type="match status" value="1"/>
</dbReference>
<keyword evidence="3" id="KW-0228">DNA excision</keyword>
<dbReference type="InterPro" id="IPR013520">
    <property type="entry name" value="Ribonucl_H"/>
</dbReference>
<evidence type="ECO:0000313" key="16">
    <source>
        <dbReference type="Proteomes" id="UP000581189"/>
    </source>
</evidence>
<evidence type="ECO:0000256" key="4">
    <source>
        <dbReference type="ARBA" id="ARBA00022801"/>
    </source>
</evidence>
<protein>
    <recommendedName>
        <fullName evidence="11">Excinuclease cho</fullName>
    </recommendedName>
    <alternativeName>
        <fullName evidence="13">Endonuclease cho</fullName>
    </alternativeName>
    <alternativeName>
        <fullName evidence="12">UvrC homolog protein</fullName>
    </alternativeName>
</protein>
<feature type="domain" description="GIY-YIG" evidence="14">
    <location>
        <begin position="203"/>
        <end position="280"/>
    </location>
</feature>
<dbReference type="InterPro" id="IPR012337">
    <property type="entry name" value="RNaseH-like_sf"/>
</dbReference>
<keyword evidence="5" id="KW-0269">Exonuclease</keyword>
<evidence type="ECO:0000256" key="12">
    <source>
        <dbReference type="ARBA" id="ARBA00042138"/>
    </source>
</evidence>
<comment type="function">
    <text evidence="9">DNA polymerase III is a complex, multichain enzyme responsible for most of the replicative synthesis in bacteria. The epsilon subunit contain the editing function and is a proofreading 3'-5' exonuclease.</text>
</comment>
<evidence type="ECO:0000256" key="5">
    <source>
        <dbReference type="ARBA" id="ARBA00022839"/>
    </source>
</evidence>
<dbReference type="GO" id="GO:0006289">
    <property type="term" value="P:nucleotide-excision repair"/>
    <property type="evidence" value="ECO:0007669"/>
    <property type="project" value="InterPro"/>
</dbReference>
<dbReference type="PANTHER" id="PTHR30562:SF10">
    <property type="entry name" value="EXCINUCLEASE CHO"/>
    <property type="match status" value="1"/>
</dbReference>
<evidence type="ECO:0000256" key="10">
    <source>
        <dbReference type="ARBA" id="ARBA00026073"/>
    </source>
</evidence>
<evidence type="ECO:0000256" key="11">
    <source>
        <dbReference type="ARBA" id="ARBA00040756"/>
    </source>
</evidence>
<dbReference type="InterPro" id="IPR050066">
    <property type="entry name" value="UvrABC_protein_C"/>
</dbReference>
<evidence type="ECO:0000256" key="9">
    <source>
        <dbReference type="ARBA" id="ARBA00025483"/>
    </source>
</evidence>
<dbReference type="Gene3D" id="3.40.1440.10">
    <property type="entry name" value="GIY-YIG endonuclease"/>
    <property type="match status" value="1"/>
</dbReference>
<evidence type="ECO:0000256" key="2">
    <source>
        <dbReference type="ARBA" id="ARBA00022763"/>
    </source>
</evidence>
<dbReference type="GO" id="GO:0009432">
    <property type="term" value="P:SOS response"/>
    <property type="evidence" value="ECO:0007669"/>
    <property type="project" value="UniProtKB-KW"/>
</dbReference>
<dbReference type="SUPFAM" id="SSF82771">
    <property type="entry name" value="GIY-YIG endonuclease"/>
    <property type="match status" value="1"/>
</dbReference>
<dbReference type="AlphaFoldDB" id="A0A7W4D8J2"/>
<keyword evidence="8" id="KW-0742">SOS response</keyword>
<keyword evidence="7" id="KW-0234">DNA repair</keyword>
<dbReference type="GO" id="GO:0004527">
    <property type="term" value="F:exonuclease activity"/>
    <property type="evidence" value="ECO:0007669"/>
    <property type="project" value="UniProtKB-KW"/>
</dbReference>
<dbReference type="RefSeq" id="WP_182832028.1">
    <property type="nucleotide sequence ID" value="NZ_JACJFN010000001.1"/>
</dbReference>
<organism evidence="15 16">
    <name type="scientific">Aquipseudomonas guryensis</name>
    <dbReference type="NCBI Taxonomy" id="2759165"/>
    <lineage>
        <taxon>Bacteria</taxon>
        <taxon>Pseudomonadati</taxon>
        <taxon>Pseudomonadota</taxon>
        <taxon>Gammaproteobacteria</taxon>
        <taxon>Pseudomonadales</taxon>
        <taxon>Pseudomonadaceae</taxon>
        <taxon>Aquipseudomonas</taxon>
    </lineage>
</organism>
<dbReference type="InterPro" id="IPR036397">
    <property type="entry name" value="RNaseH_sf"/>
</dbReference>
<sequence length="462" mass="51929">MTGVSRELLQRPLAVLAVQTTGLHPGKDQIWELALLLVEQGQVVARHHWLLDPGFTLPATVARLSAVVPAELDGQPRFAALASELAARLQGRVVVGHNLRFALAFLRRAFALTALRPSFSQLCSEQLARRLLPELPRHDLDALCEALGIFRFMRHRALADAESTWQVLQQLQERVDDADVRQQLRRAALPVHLQAADVQAVPERPGVYYFDGADALLYVGKSINLRRRVQSHFQNDHLSRRSLQMAQQVRAIRYRATAGELGALLLESAEVKRLQPLYNRQLRRQRGGFTWALRDEGSGISPQLLAPEQLVGAEPHAGLFRSRRQALDWLRQEAREQQLCLRLLGLEAGAGACFAAQLGQCRGACCGREPRAEHDARLLAGCNRLRLVAWPWPGAVALVEHDARHDFRQWHVLDQWRHIATLDDLAELPAVMQRPRPAFSLDAYQILLGHLRRYPATEVVAL</sequence>
<dbReference type="Pfam" id="PF00929">
    <property type="entry name" value="RNase_T"/>
    <property type="match status" value="1"/>
</dbReference>
<dbReference type="SMART" id="SM00479">
    <property type="entry name" value="EXOIII"/>
    <property type="match status" value="1"/>
</dbReference>
<dbReference type="SUPFAM" id="SSF53098">
    <property type="entry name" value="Ribonuclease H-like"/>
    <property type="match status" value="1"/>
</dbReference>
<keyword evidence="2" id="KW-0227">DNA damage</keyword>
<dbReference type="PROSITE" id="PS50164">
    <property type="entry name" value="GIY_YIG"/>
    <property type="match status" value="1"/>
</dbReference>
<evidence type="ECO:0000313" key="15">
    <source>
        <dbReference type="EMBL" id="MBB1517938.1"/>
    </source>
</evidence>
<dbReference type="EMBL" id="JACJFN010000001">
    <property type="protein sequence ID" value="MBB1517938.1"/>
    <property type="molecule type" value="Genomic_DNA"/>
</dbReference>
<comment type="caution">
    <text evidence="15">The sequence shown here is derived from an EMBL/GenBank/DDBJ whole genome shotgun (WGS) entry which is preliminary data.</text>
</comment>
<dbReference type="GO" id="GO:0003676">
    <property type="term" value="F:nucleic acid binding"/>
    <property type="evidence" value="ECO:0007669"/>
    <property type="project" value="InterPro"/>
</dbReference>
<evidence type="ECO:0000256" key="7">
    <source>
        <dbReference type="ARBA" id="ARBA00023204"/>
    </source>
</evidence>
<dbReference type="InterPro" id="IPR047296">
    <property type="entry name" value="GIY-YIG_UvrC_Cho"/>
</dbReference>
<evidence type="ECO:0000256" key="1">
    <source>
        <dbReference type="ARBA" id="ARBA00022722"/>
    </source>
</evidence>
<evidence type="ECO:0000256" key="6">
    <source>
        <dbReference type="ARBA" id="ARBA00022881"/>
    </source>
</evidence>
<dbReference type="GO" id="GO:0009380">
    <property type="term" value="C:excinuclease repair complex"/>
    <property type="evidence" value="ECO:0007669"/>
    <property type="project" value="TreeGrafter"/>
</dbReference>
<dbReference type="InterPro" id="IPR000305">
    <property type="entry name" value="GIY-YIG_endonuc"/>
</dbReference>
<dbReference type="Proteomes" id="UP000581189">
    <property type="component" value="Unassembled WGS sequence"/>
</dbReference>
<evidence type="ECO:0000256" key="3">
    <source>
        <dbReference type="ARBA" id="ARBA00022769"/>
    </source>
</evidence>
<keyword evidence="1" id="KW-0540">Nuclease</keyword>
<comment type="subunit">
    <text evidence="10">DNA polymerase III contains a core (composed of alpha, epsilon and theta chains) that associates with a tau subunit. This core dimerizes to form the POLIII' complex. PolIII' associates with the gamma complex (composed of gamma, delta, delta', psi and chi chains) and with the beta chain to form the complete DNA polymerase III complex.</text>
</comment>
<dbReference type="Gene3D" id="3.30.420.10">
    <property type="entry name" value="Ribonuclease H-like superfamily/Ribonuclease H"/>
    <property type="match status" value="1"/>
</dbReference>
<dbReference type="InterPro" id="IPR035901">
    <property type="entry name" value="GIY-YIG_endonuc_sf"/>
</dbReference>
<gene>
    <name evidence="15" type="ORF">H3H45_01730</name>
</gene>
<reference evidence="15 16" key="1">
    <citation type="submission" date="2020-08" db="EMBL/GenBank/DDBJ databases">
        <authorList>
            <person name="Kim C.M."/>
        </authorList>
    </citation>
    <scope>NUCLEOTIDE SEQUENCE [LARGE SCALE GENOMIC DNA]</scope>
    <source>
        <strain evidence="15 16">SR9</strain>
    </source>
</reference>
<name>A0A7W4D8J2_9GAMM</name>